<accession>A0A0F8ZI25</accession>
<sequence length="98" mass="10750">MTMTNPFTPEELLANSRRISGDNADIAVKALGQLAALQQAIATLVETWRDLAILRREPQVKALYYSVANVLEAATKDAKVLLDGDCDHRGECTHIEAK</sequence>
<dbReference type="EMBL" id="LAZR01051184">
    <property type="protein sequence ID" value="KKK85705.1"/>
    <property type="molecule type" value="Genomic_DNA"/>
</dbReference>
<dbReference type="AlphaFoldDB" id="A0A0F8ZI25"/>
<gene>
    <name evidence="1" type="ORF">LCGC14_2770640</name>
</gene>
<evidence type="ECO:0000313" key="1">
    <source>
        <dbReference type="EMBL" id="KKK85705.1"/>
    </source>
</evidence>
<reference evidence="1" key="1">
    <citation type="journal article" date="2015" name="Nature">
        <title>Complex archaea that bridge the gap between prokaryotes and eukaryotes.</title>
        <authorList>
            <person name="Spang A."/>
            <person name="Saw J.H."/>
            <person name="Jorgensen S.L."/>
            <person name="Zaremba-Niedzwiedzka K."/>
            <person name="Martijn J."/>
            <person name="Lind A.E."/>
            <person name="van Eijk R."/>
            <person name="Schleper C."/>
            <person name="Guy L."/>
            <person name="Ettema T.J."/>
        </authorList>
    </citation>
    <scope>NUCLEOTIDE SEQUENCE</scope>
</reference>
<protein>
    <submittedName>
        <fullName evidence="1">Uncharacterized protein</fullName>
    </submittedName>
</protein>
<proteinExistence type="predicted"/>
<name>A0A0F8ZI25_9ZZZZ</name>
<organism evidence="1">
    <name type="scientific">marine sediment metagenome</name>
    <dbReference type="NCBI Taxonomy" id="412755"/>
    <lineage>
        <taxon>unclassified sequences</taxon>
        <taxon>metagenomes</taxon>
        <taxon>ecological metagenomes</taxon>
    </lineage>
</organism>
<comment type="caution">
    <text evidence="1">The sequence shown here is derived from an EMBL/GenBank/DDBJ whole genome shotgun (WGS) entry which is preliminary data.</text>
</comment>